<keyword evidence="1" id="KW-0472">Membrane</keyword>
<dbReference type="Gene3D" id="2.40.30.170">
    <property type="match status" value="1"/>
</dbReference>
<dbReference type="STRING" id="92947.BVG79_00322"/>
<dbReference type="GO" id="GO:0008233">
    <property type="term" value="F:peptidase activity"/>
    <property type="evidence" value="ECO:0007669"/>
    <property type="project" value="UniProtKB-KW"/>
</dbReference>
<reference evidence="3 4" key="1">
    <citation type="submission" date="2017-02" db="EMBL/GenBank/DDBJ databases">
        <title>Ketogulonicigenium robustum SPU B003 Genome sequencing and assembly.</title>
        <authorList>
            <person name="Li Y."/>
            <person name="Liu L."/>
            <person name="Wang C."/>
            <person name="Zhang M."/>
            <person name="Zhang T."/>
            <person name="Zhang Y."/>
        </authorList>
    </citation>
    <scope>NUCLEOTIDE SEQUENCE [LARGE SCALE GENOMIC DNA]</scope>
    <source>
        <strain evidence="3 4">SPU_B003</strain>
    </source>
</reference>
<dbReference type="RefSeq" id="WP_198167867.1">
    <property type="nucleotide sequence ID" value="NZ_CP019937.1"/>
</dbReference>
<evidence type="ECO:0000313" key="4">
    <source>
        <dbReference type="Proteomes" id="UP000242447"/>
    </source>
</evidence>
<evidence type="ECO:0000259" key="2">
    <source>
        <dbReference type="Pfam" id="PF26002"/>
    </source>
</evidence>
<keyword evidence="1" id="KW-0812">Transmembrane</keyword>
<accession>A0A1W6NWN7</accession>
<keyword evidence="1" id="KW-1133">Transmembrane helix</keyword>
<keyword evidence="3" id="KW-0645">Protease</keyword>
<organism evidence="3 4">
    <name type="scientific">Ketogulonicigenium robustum</name>
    <dbReference type="NCBI Taxonomy" id="92947"/>
    <lineage>
        <taxon>Bacteria</taxon>
        <taxon>Pseudomonadati</taxon>
        <taxon>Pseudomonadota</taxon>
        <taxon>Alphaproteobacteria</taxon>
        <taxon>Rhodobacterales</taxon>
        <taxon>Roseobacteraceae</taxon>
        <taxon>Ketogulonicigenium</taxon>
    </lineage>
</organism>
<dbReference type="Pfam" id="PF26002">
    <property type="entry name" value="Beta-barrel_AprE"/>
    <property type="match status" value="1"/>
</dbReference>
<dbReference type="PANTHER" id="PTHR30386:SF17">
    <property type="entry name" value="ALKALINE PROTEASE SECRETION PROTEIN APRE"/>
    <property type="match status" value="1"/>
</dbReference>
<dbReference type="InterPro" id="IPR058982">
    <property type="entry name" value="Beta-barrel_AprE"/>
</dbReference>
<proteinExistence type="predicted"/>
<keyword evidence="3" id="KW-0378">Hydrolase</keyword>
<evidence type="ECO:0000313" key="3">
    <source>
        <dbReference type="EMBL" id="ARO13678.1"/>
    </source>
</evidence>
<dbReference type="GO" id="GO:0006508">
    <property type="term" value="P:proteolysis"/>
    <property type="evidence" value="ECO:0007669"/>
    <property type="project" value="UniProtKB-KW"/>
</dbReference>
<sequence length="390" mass="40103">MSTLSLRQLQTRLWHLIAITTVALVGLMGSIPVPSATIAHGTIGGALRPIPLGTSEMGVVAAVLTQTDARVAAGEALVNLSDTALRAQLAALDAEETLLLTRLTPGAALVPIISAEAEAHLATLAADSAGLAARLSILATRLPLAQATADAQSQLAATGRAPAPAARAATEAVAALRSEQAALQAAYDAIPLQREVILQRRSLRQAEVAENTAAQRASTQARLIAVRAERAALTQRLSQTRIIAPAAGRLITLDATVGQVVRPGDTVAMLLPDSPTNQAVVPVPPAQASQISVGQAARLVPAGFQRGEITGHVSAISADTLSDANGAAYYRVTVTLPDDSGLRAGHPVDAYFTGPSRVILGYLLQPLTAALRATLREPALPHIAAAPQSD</sequence>
<evidence type="ECO:0000256" key="1">
    <source>
        <dbReference type="SAM" id="Phobius"/>
    </source>
</evidence>
<name>A0A1W6NWN7_9RHOB</name>
<dbReference type="KEGG" id="kro:BVG79_00322"/>
<gene>
    <name evidence="3" type="primary">hlyD</name>
    <name evidence="3" type="ORF">BVG79_00322</name>
</gene>
<dbReference type="PANTHER" id="PTHR30386">
    <property type="entry name" value="MEMBRANE FUSION SUBUNIT OF EMRAB-TOLC MULTIDRUG EFFLUX PUMP"/>
    <property type="match status" value="1"/>
</dbReference>
<dbReference type="Proteomes" id="UP000242447">
    <property type="component" value="Chromosome"/>
</dbReference>
<dbReference type="PRINTS" id="PR01490">
    <property type="entry name" value="RTXTOXIND"/>
</dbReference>
<keyword evidence="4" id="KW-1185">Reference proteome</keyword>
<protein>
    <submittedName>
        <fullName evidence="3">Protease secretion protein</fullName>
    </submittedName>
</protein>
<dbReference type="AlphaFoldDB" id="A0A1W6NWN7"/>
<dbReference type="EMBL" id="CP019937">
    <property type="protein sequence ID" value="ARO13678.1"/>
    <property type="molecule type" value="Genomic_DNA"/>
</dbReference>
<feature type="transmembrane region" description="Helical" evidence="1">
    <location>
        <begin position="12"/>
        <end position="31"/>
    </location>
</feature>
<dbReference type="InterPro" id="IPR050739">
    <property type="entry name" value="MFP"/>
</dbReference>
<feature type="domain" description="AprE-like beta-barrel" evidence="2">
    <location>
        <begin position="281"/>
        <end position="349"/>
    </location>
</feature>